<protein>
    <submittedName>
        <fullName evidence="2">Uncharacterized protein</fullName>
    </submittedName>
</protein>
<accession>A1RA92</accession>
<evidence type="ECO:0000313" key="2">
    <source>
        <dbReference type="EMBL" id="ABM07370.1"/>
    </source>
</evidence>
<dbReference type="EMBL" id="CP000474">
    <property type="protein sequence ID" value="ABM07370.1"/>
    <property type="molecule type" value="Genomic_DNA"/>
</dbReference>
<dbReference type="Proteomes" id="UP000000637">
    <property type="component" value="Chromosome"/>
</dbReference>
<organism evidence="2 3">
    <name type="scientific">Paenarthrobacter aurescens (strain TC1)</name>
    <dbReference type="NCBI Taxonomy" id="290340"/>
    <lineage>
        <taxon>Bacteria</taxon>
        <taxon>Bacillati</taxon>
        <taxon>Actinomycetota</taxon>
        <taxon>Actinomycetes</taxon>
        <taxon>Micrococcales</taxon>
        <taxon>Micrococcaceae</taxon>
        <taxon>Paenarthrobacter</taxon>
    </lineage>
</organism>
<sequence>MDRPMRTHNFYGPEERSERGSGQGLYFAADGIHLITLCGEAIE</sequence>
<evidence type="ECO:0000256" key="1">
    <source>
        <dbReference type="SAM" id="MobiDB-lite"/>
    </source>
</evidence>
<dbReference type="KEGG" id="aau:AAur_3461"/>
<dbReference type="AlphaFoldDB" id="A1RA92"/>
<proteinExistence type="predicted"/>
<gene>
    <name evidence="2" type="ordered locus">AAur_3461</name>
</gene>
<reference evidence="2 3" key="1">
    <citation type="journal article" date="2006" name="PLoS Genet.">
        <title>Secrets of soil survival revealed by the genome sequence of Arthrobacter aurescens TC1.</title>
        <authorList>
            <person name="Mongodin E.F."/>
            <person name="Shapir N."/>
            <person name="Daugherty S.C."/>
            <person name="DeBoy R.T."/>
            <person name="Emerson J.B."/>
            <person name="Shvartzbeyn A."/>
            <person name="Radune D."/>
            <person name="Vamathevan J."/>
            <person name="Riggs F."/>
            <person name="Grinberg V."/>
            <person name="Khouri H."/>
            <person name="Wackett L.P."/>
            <person name="Nelson K.E."/>
            <person name="Sadowsky M.J."/>
        </authorList>
    </citation>
    <scope>NUCLEOTIDE SEQUENCE [LARGE SCALE GENOMIC DNA]</scope>
    <source>
        <strain evidence="2 3">TC1</strain>
    </source>
</reference>
<name>A1RA92_PAEAT</name>
<evidence type="ECO:0000313" key="3">
    <source>
        <dbReference type="Proteomes" id="UP000000637"/>
    </source>
</evidence>
<dbReference type="HOGENOM" id="CLU_3228927_0_0_11"/>
<feature type="region of interest" description="Disordered" evidence="1">
    <location>
        <begin position="1"/>
        <end position="22"/>
    </location>
</feature>
<keyword evidence="3" id="KW-1185">Reference proteome</keyword>